<evidence type="ECO:0000256" key="7">
    <source>
        <dbReference type="ARBA" id="ARBA00047989"/>
    </source>
</evidence>
<protein>
    <submittedName>
        <fullName evidence="10">Laccase domain-containing protein</fullName>
    </submittedName>
</protein>
<evidence type="ECO:0000256" key="4">
    <source>
        <dbReference type="ARBA" id="ARBA00022723"/>
    </source>
</evidence>
<dbReference type="InterPro" id="IPR038371">
    <property type="entry name" value="Cu_polyphenol_OxRdtase_sf"/>
</dbReference>
<dbReference type="GO" id="GO:0017061">
    <property type="term" value="F:S-methyl-5-thioadenosine phosphorylase activity"/>
    <property type="evidence" value="ECO:0007669"/>
    <property type="project" value="UniProtKB-EC"/>
</dbReference>
<evidence type="ECO:0000256" key="1">
    <source>
        <dbReference type="ARBA" id="ARBA00000553"/>
    </source>
</evidence>
<comment type="catalytic activity">
    <reaction evidence="7">
        <text>adenosine + H2O + H(+) = inosine + NH4(+)</text>
        <dbReference type="Rhea" id="RHEA:24408"/>
        <dbReference type="ChEBI" id="CHEBI:15377"/>
        <dbReference type="ChEBI" id="CHEBI:15378"/>
        <dbReference type="ChEBI" id="CHEBI:16335"/>
        <dbReference type="ChEBI" id="CHEBI:17596"/>
        <dbReference type="ChEBI" id="CHEBI:28938"/>
        <dbReference type="EC" id="3.5.4.4"/>
    </reaction>
    <physiologicalReaction direction="left-to-right" evidence="7">
        <dbReference type="Rhea" id="RHEA:24409"/>
    </physiologicalReaction>
</comment>
<dbReference type="EMBL" id="JACBAZ010000008">
    <property type="protein sequence ID" value="NWK57151.1"/>
    <property type="molecule type" value="Genomic_DNA"/>
</dbReference>
<evidence type="ECO:0000313" key="11">
    <source>
        <dbReference type="Proteomes" id="UP000557872"/>
    </source>
</evidence>
<proteinExistence type="inferred from homology"/>
<dbReference type="CDD" id="cd16833">
    <property type="entry name" value="YfiH"/>
    <property type="match status" value="1"/>
</dbReference>
<comment type="catalytic activity">
    <reaction evidence="8">
        <text>adenosine + phosphate = alpha-D-ribose 1-phosphate + adenine</text>
        <dbReference type="Rhea" id="RHEA:27642"/>
        <dbReference type="ChEBI" id="CHEBI:16335"/>
        <dbReference type="ChEBI" id="CHEBI:16708"/>
        <dbReference type="ChEBI" id="CHEBI:43474"/>
        <dbReference type="ChEBI" id="CHEBI:57720"/>
        <dbReference type="EC" id="2.4.2.1"/>
    </reaction>
    <physiologicalReaction direction="left-to-right" evidence="8">
        <dbReference type="Rhea" id="RHEA:27643"/>
    </physiologicalReaction>
</comment>
<comment type="caution">
    <text evidence="10">The sequence shown here is derived from an EMBL/GenBank/DDBJ whole genome shotgun (WGS) entry which is preliminary data.</text>
</comment>
<keyword evidence="3" id="KW-0808">Transferase</keyword>
<evidence type="ECO:0000256" key="8">
    <source>
        <dbReference type="ARBA" id="ARBA00048968"/>
    </source>
</evidence>
<dbReference type="InterPro" id="IPR011324">
    <property type="entry name" value="Cytotoxic_necrot_fac-like_cat"/>
</dbReference>
<comment type="similarity">
    <text evidence="2">Belongs to the purine nucleoside phosphorylase YfiH/LACC1 family.</text>
</comment>
<dbReference type="PANTHER" id="PTHR30616">
    <property type="entry name" value="UNCHARACTERIZED PROTEIN YFIH"/>
    <property type="match status" value="1"/>
</dbReference>
<evidence type="ECO:0000256" key="3">
    <source>
        <dbReference type="ARBA" id="ARBA00022679"/>
    </source>
</evidence>
<keyword evidence="11" id="KW-1185">Reference proteome</keyword>
<gene>
    <name evidence="10" type="ORF">HW115_16130</name>
</gene>
<keyword evidence="6" id="KW-0862">Zinc</keyword>
<dbReference type="Pfam" id="PF02578">
    <property type="entry name" value="Cu-oxidase_4"/>
    <property type="match status" value="2"/>
</dbReference>
<comment type="catalytic activity">
    <reaction evidence="1">
        <text>inosine + phosphate = alpha-D-ribose 1-phosphate + hypoxanthine</text>
        <dbReference type="Rhea" id="RHEA:27646"/>
        <dbReference type="ChEBI" id="CHEBI:17368"/>
        <dbReference type="ChEBI" id="CHEBI:17596"/>
        <dbReference type="ChEBI" id="CHEBI:43474"/>
        <dbReference type="ChEBI" id="CHEBI:57720"/>
        <dbReference type="EC" id="2.4.2.1"/>
    </reaction>
    <physiologicalReaction direction="left-to-right" evidence="1">
        <dbReference type="Rhea" id="RHEA:27647"/>
    </physiologicalReaction>
</comment>
<keyword evidence="5" id="KW-0378">Hydrolase</keyword>
<organism evidence="10 11">
    <name type="scientific">Oceaniferula marina</name>
    <dbReference type="NCBI Taxonomy" id="2748318"/>
    <lineage>
        <taxon>Bacteria</taxon>
        <taxon>Pseudomonadati</taxon>
        <taxon>Verrucomicrobiota</taxon>
        <taxon>Verrucomicrobiia</taxon>
        <taxon>Verrucomicrobiales</taxon>
        <taxon>Verrucomicrobiaceae</taxon>
        <taxon>Oceaniferula</taxon>
    </lineage>
</organism>
<sequence length="237" mass="25975">MQAPCYLKKINGLAGVRADFVERIPGIVVDTDREATLARLQPEHEARVKALGFEWAELQRAEQVHGAEIAMVERESPVRIWPGVDGLLTADPGVLLGIYVADCGAVYLSDQKQGVLGLLHSGKKGTEGNITGKAIAMMQNHYGSRPEDIEVALAPCIRPPHYEVNFASQIRKQVLDAGVPEHRFTDSGLCTGSDLEHYYSYRIERGCTGRMLALLGRVDVSFASSEGRAKNEKPYAQ</sequence>
<keyword evidence="4" id="KW-0479">Metal-binding</keyword>
<evidence type="ECO:0000256" key="6">
    <source>
        <dbReference type="ARBA" id="ARBA00022833"/>
    </source>
</evidence>
<dbReference type="Gene3D" id="3.60.140.10">
    <property type="entry name" value="CNF1/YfiH-like putative cysteine hydrolases"/>
    <property type="match status" value="2"/>
</dbReference>
<dbReference type="InterPro" id="IPR003730">
    <property type="entry name" value="Cu_polyphenol_OxRdtase"/>
</dbReference>
<dbReference type="GO" id="GO:0005507">
    <property type="term" value="F:copper ion binding"/>
    <property type="evidence" value="ECO:0007669"/>
    <property type="project" value="TreeGrafter"/>
</dbReference>
<reference evidence="10 11" key="1">
    <citation type="submission" date="2020-07" db="EMBL/GenBank/DDBJ databases">
        <title>Roseicoccus Jingziensis gen. nov., sp. nov., isolated from coastal seawater.</title>
        <authorList>
            <person name="Feng X."/>
        </authorList>
    </citation>
    <scope>NUCLEOTIDE SEQUENCE [LARGE SCALE GENOMIC DNA]</scope>
    <source>
        <strain evidence="10 11">N1E253</strain>
    </source>
</reference>
<dbReference type="Proteomes" id="UP000557872">
    <property type="component" value="Unassembled WGS sequence"/>
</dbReference>
<dbReference type="GO" id="GO:0016787">
    <property type="term" value="F:hydrolase activity"/>
    <property type="evidence" value="ECO:0007669"/>
    <property type="project" value="UniProtKB-KW"/>
</dbReference>
<evidence type="ECO:0000313" key="10">
    <source>
        <dbReference type="EMBL" id="NWK57151.1"/>
    </source>
</evidence>
<evidence type="ECO:0000256" key="9">
    <source>
        <dbReference type="ARBA" id="ARBA00049893"/>
    </source>
</evidence>
<name>A0A851GMT8_9BACT</name>
<evidence type="ECO:0000256" key="5">
    <source>
        <dbReference type="ARBA" id="ARBA00022801"/>
    </source>
</evidence>
<comment type="catalytic activity">
    <reaction evidence="9">
        <text>S-methyl-5'-thioadenosine + phosphate = 5-(methylsulfanyl)-alpha-D-ribose 1-phosphate + adenine</text>
        <dbReference type="Rhea" id="RHEA:11852"/>
        <dbReference type="ChEBI" id="CHEBI:16708"/>
        <dbReference type="ChEBI" id="CHEBI:17509"/>
        <dbReference type="ChEBI" id="CHEBI:43474"/>
        <dbReference type="ChEBI" id="CHEBI:58533"/>
        <dbReference type="EC" id="2.4.2.28"/>
    </reaction>
    <physiologicalReaction direction="left-to-right" evidence="9">
        <dbReference type="Rhea" id="RHEA:11853"/>
    </physiologicalReaction>
</comment>
<dbReference type="AlphaFoldDB" id="A0A851GMT8"/>
<dbReference type="PANTHER" id="PTHR30616:SF2">
    <property type="entry name" value="PURINE NUCLEOSIDE PHOSPHORYLASE LACC1"/>
    <property type="match status" value="1"/>
</dbReference>
<evidence type="ECO:0000256" key="2">
    <source>
        <dbReference type="ARBA" id="ARBA00007353"/>
    </source>
</evidence>
<accession>A0A851GMT8</accession>
<dbReference type="SUPFAM" id="SSF64438">
    <property type="entry name" value="CNF1/YfiH-like putative cysteine hydrolases"/>
    <property type="match status" value="1"/>
</dbReference>